<comment type="caution">
    <text evidence="11">The sequence shown here is derived from an EMBL/GenBank/DDBJ whole genome shotgun (WGS) entry which is preliminary data.</text>
</comment>
<keyword evidence="6" id="KW-0067">ATP-binding</keyword>
<keyword evidence="5" id="KW-0418">Kinase</keyword>
<evidence type="ECO:0000256" key="7">
    <source>
        <dbReference type="RuleBase" id="RU004249"/>
    </source>
</evidence>
<reference evidence="11 12" key="1">
    <citation type="journal article" date="2020" name="G3 (Bethesda)">
        <title>Improved Reference Genome for Cyclotella cryptica CCMP332, a Model for Cell Wall Morphogenesis, Salinity Adaptation, and Lipid Production in Diatoms (Bacillariophyta).</title>
        <authorList>
            <person name="Roberts W.R."/>
            <person name="Downey K.M."/>
            <person name="Ruck E.C."/>
            <person name="Traller J.C."/>
            <person name="Alverson A.J."/>
        </authorList>
    </citation>
    <scope>NUCLEOTIDE SEQUENCE [LARGE SCALE GENOMIC DNA]</scope>
    <source>
        <strain evidence="11 12">CCMP332</strain>
    </source>
</reference>
<dbReference type="FunFam" id="1.20.120.1320:FF:000001">
    <property type="entry name" value="Aspartokinase"/>
    <property type="match status" value="1"/>
</dbReference>
<dbReference type="Gene3D" id="3.40.1160.10">
    <property type="entry name" value="Acetylglutamate kinase-like"/>
    <property type="match status" value="1"/>
</dbReference>
<protein>
    <recommendedName>
        <fullName evidence="2">aspartate kinase</fullName>
        <ecNumber evidence="2">2.7.2.4</ecNumber>
    </recommendedName>
</protein>
<dbReference type="PANTHER" id="PTHR21499">
    <property type="entry name" value="ASPARTATE KINASE"/>
    <property type="match status" value="1"/>
</dbReference>
<dbReference type="EMBL" id="JABMIG020000081">
    <property type="protein sequence ID" value="KAL3794399.1"/>
    <property type="molecule type" value="Genomic_DNA"/>
</dbReference>
<dbReference type="Proteomes" id="UP001516023">
    <property type="component" value="Unassembled WGS sequence"/>
</dbReference>
<evidence type="ECO:0000259" key="9">
    <source>
        <dbReference type="Pfam" id="PF00696"/>
    </source>
</evidence>
<comment type="similarity">
    <text evidence="1">Belongs to the aspartokinase family.</text>
</comment>
<dbReference type="InterPro" id="IPR001341">
    <property type="entry name" value="Asp_kinase"/>
</dbReference>
<dbReference type="InterPro" id="IPR001048">
    <property type="entry name" value="Asp/Glu/Uridylate_kinase"/>
</dbReference>
<comment type="pathway">
    <text evidence="7">Amino-acid biosynthesis; L-threonine biosynthesis; L-threonine from L-aspartate: step 1/5.</text>
</comment>
<dbReference type="Gene3D" id="1.20.120.1320">
    <property type="entry name" value="Aspartokinase, catalytic domain"/>
    <property type="match status" value="1"/>
</dbReference>
<organism evidence="11 12">
    <name type="scientific">Cyclotella cryptica</name>
    <dbReference type="NCBI Taxonomy" id="29204"/>
    <lineage>
        <taxon>Eukaryota</taxon>
        <taxon>Sar</taxon>
        <taxon>Stramenopiles</taxon>
        <taxon>Ochrophyta</taxon>
        <taxon>Bacillariophyta</taxon>
        <taxon>Coscinodiscophyceae</taxon>
        <taxon>Thalassiosirophycidae</taxon>
        <taxon>Stephanodiscales</taxon>
        <taxon>Stephanodiscaceae</taxon>
        <taxon>Cyclotella</taxon>
    </lineage>
</organism>
<name>A0ABD3Q3F2_9STRA</name>
<evidence type="ECO:0000256" key="3">
    <source>
        <dbReference type="ARBA" id="ARBA00022679"/>
    </source>
</evidence>
<comment type="pathway">
    <text evidence="7">Amino-acid biosynthesis; L-lysine biosynthesis via DAP pathway; (S)-tetrahydrodipicolinate from L-aspartate: step 1/4.</text>
</comment>
<feature type="compositionally biased region" description="Polar residues" evidence="8">
    <location>
        <begin position="106"/>
        <end position="122"/>
    </location>
</feature>
<feature type="compositionally biased region" description="Acidic residues" evidence="8">
    <location>
        <begin position="77"/>
        <end position="99"/>
    </location>
</feature>
<evidence type="ECO:0000313" key="12">
    <source>
        <dbReference type="Proteomes" id="UP001516023"/>
    </source>
</evidence>
<keyword evidence="7" id="KW-0028">Amino-acid biosynthesis</keyword>
<dbReference type="Gene3D" id="3.30.70.260">
    <property type="match status" value="2"/>
</dbReference>
<evidence type="ECO:0000259" key="10">
    <source>
        <dbReference type="Pfam" id="PF22468"/>
    </source>
</evidence>
<evidence type="ECO:0000256" key="2">
    <source>
        <dbReference type="ARBA" id="ARBA00013059"/>
    </source>
</evidence>
<evidence type="ECO:0000256" key="8">
    <source>
        <dbReference type="SAM" id="MobiDB-lite"/>
    </source>
</evidence>
<dbReference type="AlphaFoldDB" id="A0ABD3Q3F2"/>
<gene>
    <name evidence="11" type="ORF">HJC23_012936</name>
</gene>
<dbReference type="GO" id="GO:0008652">
    <property type="term" value="P:amino acid biosynthetic process"/>
    <property type="evidence" value="ECO:0007669"/>
    <property type="project" value="UniProtKB-KW"/>
</dbReference>
<feature type="region of interest" description="Disordered" evidence="8">
    <location>
        <begin position="77"/>
        <end position="122"/>
    </location>
</feature>
<evidence type="ECO:0000256" key="1">
    <source>
        <dbReference type="ARBA" id="ARBA00010122"/>
    </source>
</evidence>
<evidence type="ECO:0000256" key="4">
    <source>
        <dbReference type="ARBA" id="ARBA00022741"/>
    </source>
</evidence>
<dbReference type="GO" id="GO:0004072">
    <property type="term" value="F:aspartate kinase activity"/>
    <property type="evidence" value="ECO:0007669"/>
    <property type="project" value="UniProtKB-EC"/>
</dbReference>
<dbReference type="PANTHER" id="PTHR21499:SF59">
    <property type="entry name" value="ASPARTOKINASE"/>
    <property type="match status" value="1"/>
</dbReference>
<dbReference type="Pfam" id="PF22468">
    <property type="entry name" value="ACT_9"/>
    <property type="match status" value="1"/>
</dbReference>
<dbReference type="GO" id="GO:0005524">
    <property type="term" value="F:ATP binding"/>
    <property type="evidence" value="ECO:0007669"/>
    <property type="project" value="UniProtKB-KW"/>
</dbReference>
<evidence type="ECO:0000256" key="5">
    <source>
        <dbReference type="ARBA" id="ARBA00022777"/>
    </source>
</evidence>
<sequence length="606" mass="65754">MKHLKSTLDSATVALTALFAVIAIMPTADAFQTAPTWVGHRRPSDVSFRLLAPSDLTVSLLQRGRWKTSALFVTEDDAEMDDAPDDDSTSEAASSDDDASTTLSSYKSNLNPRRSFAPSSRIGSSIPAPIDVTMKFGGSSLANSERVDRVANLIRERIRPTPNENGEVLETPVRPRAVICSAMGKTTNSLLSAGEMALEGRVDLEALRTLHLGTCRDFDLPKRTAEDVENLLNECEDMLNGVRLIQELSPKSLDQLVSYGERCSVRIMAARLNQLGVPAQAFDAWDVGVITDDNYGDAKLLPNAIENIREKFSQRIDPNVVAVVTGFIGHDPRGKITTLGRGGSDLTATAIGAALKVDEIQVWKDVDGILTADPRLVPNAVPVSRVSYEEASELAYFGAQVLHPIAMQPALAADIPVRVKNSYNPSAAGSVIDKVGDPSRMVTAITCKRKITLMDIHSLSMLGAYGFLSNVFADFEKHKVSVDVLASSEVSVSVTLDKKQDEQDISELCDDLSRFAEVELHRNRAILTLIADVGRSSDVLATVFRSFSAHGIKVEMMSQGASKVNISFIVKEDQIDEAILKLHQCFFEDSCDVGMIEGGELKLDSV</sequence>
<dbReference type="InterPro" id="IPR042199">
    <property type="entry name" value="AsparK_Bifunc_asparK/hSer_DH"/>
</dbReference>
<comment type="pathway">
    <text evidence="7">Amino-acid biosynthesis; L-methionine biosynthesis via de novo pathway; L-homoserine from L-aspartate: step 1/3.</text>
</comment>
<keyword evidence="4" id="KW-0547">Nucleotide-binding</keyword>
<dbReference type="InterPro" id="IPR036393">
    <property type="entry name" value="AceGlu_kinase-like_sf"/>
</dbReference>
<dbReference type="NCBIfam" id="TIGR00657">
    <property type="entry name" value="asp_kinases"/>
    <property type="match status" value="1"/>
</dbReference>
<evidence type="ECO:0000256" key="6">
    <source>
        <dbReference type="ARBA" id="ARBA00022840"/>
    </source>
</evidence>
<proteinExistence type="inferred from homology"/>
<dbReference type="InterPro" id="IPR045865">
    <property type="entry name" value="ACT-like_dom_sf"/>
</dbReference>
<keyword evidence="12" id="KW-1185">Reference proteome</keyword>
<dbReference type="SUPFAM" id="SSF53633">
    <property type="entry name" value="Carbamate kinase-like"/>
    <property type="match status" value="1"/>
</dbReference>
<dbReference type="InterPro" id="IPR054352">
    <property type="entry name" value="ACT_Aspartokinase"/>
</dbReference>
<dbReference type="EC" id="2.7.2.4" evidence="2"/>
<dbReference type="SUPFAM" id="SSF55021">
    <property type="entry name" value="ACT-like"/>
    <property type="match status" value="2"/>
</dbReference>
<feature type="domain" description="Aspartate/glutamate/uridylate kinase" evidence="9">
    <location>
        <begin position="134"/>
        <end position="421"/>
    </location>
</feature>
<feature type="domain" description="Aspartokinase ACT" evidence="10">
    <location>
        <begin position="537"/>
        <end position="586"/>
    </location>
</feature>
<accession>A0ABD3Q3F2</accession>
<evidence type="ECO:0000313" key="11">
    <source>
        <dbReference type="EMBL" id="KAL3794399.1"/>
    </source>
</evidence>
<keyword evidence="3" id="KW-0808">Transferase</keyword>
<dbReference type="Pfam" id="PF00696">
    <property type="entry name" value="AA_kinase"/>
    <property type="match status" value="1"/>
</dbReference>